<reference evidence="3 4" key="1">
    <citation type="submission" date="2024-03" db="EMBL/GenBank/DDBJ databases">
        <title>Human intestinal bacterial collection.</title>
        <authorList>
            <person name="Pauvert C."/>
            <person name="Hitch T.C.A."/>
            <person name="Clavel T."/>
        </authorList>
    </citation>
    <scope>NUCLEOTIDE SEQUENCE [LARGE SCALE GENOMIC DNA]</scope>
    <source>
        <strain evidence="3 4">CLA-AP-H29</strain>
    </source>
</reference>
<dbReference type="PANTHER" id="PTHR34978">
    <property type="entry name" value="POSSIBLE SENSOR-TRANSDUCER PROTEIN BLAR"/>
    <property type="match status" value="1"/>
</dbReference>
<dbReference type="PANTHER" id="PTHR34978:SF3">
    <property type="entry name" value="SLR0241 PROTEIN"/>
    <property type="match status" value="1"/>
</dbReference>
<sequence length="1354" mass="146768">MSNLFSAVLPALFQAVLAMSLTAAAAALAVLLIRAVMRILEVPRAIVFLLWAVVLFRMVCPVSFSSNWSLLSLFPAAEEQVAGFSDDDMSGNQVIWDSPQNHDRYQAGVAAGGTVISPAPEEGGGSYVVTGPDGVSPPATVETDVLPVLSVIWALGVLALWLWSLLSWLRLRLKLSAAVRTPDGAWESDRVDSPFVLGFFPPKIYLPLGLSGDTRRYVLLHERTHIRRGDHIVKVLAFLALAVHWFNPLLWVSWFLSCRDMESACDEAVLRRSPEDIRKNYSAALLSLAVAHPLRVPLAFGENDVKGRVKGALRWKRPAAALVAVALAALLASCYMLAANPAQVPDTAPDLTVTVEGSSTTLAPETGVLDWDSVPLFTGAVAASVELSFPDSPPDTLEVEDLLLSAQDAPSQSLDVSLDADGSAAFALRSHEASTGTGTELRGIRLIARWGSGARALTVRYTFRVRLPSTQTGVDRAEPAVVAGGQELSLRSSSPFSTLQETQPLVLTDADALISLSNPTDAVGYTVELYALNESTYTEAGDPLSRMGAQSTDGDASLSSGVAFYLPEDAPGGLLGLRLTYQYPSGATKSWVGLLELDGGAQPPQCVFGDDGLPYLRYPGAEDLTPLLPLLPAPAQWADQDLGGRNEMETLADLEAATVQMGFTTAREGWAVVGVGAGVGSADTYFYRTHDGGYTWTEYSHPDTQWYIERAAFSDPDHGVLCEGLFNRAPIYVTWDGGQTWRELDISLIYDQAYPEDIPADALYTVDSLQLCGSWGMLTLSGEGLPPLCVWTSDNWDTFSLLRGGVLPVGDEAAYEAHSLELDEYACPVLSLYLLDSGGNSTETATLRWDGSWTRGVDIGDPSALTAADLPDPDSLYINGVKRSFDDPQVWETSPIRILGDLPKMDITLYGLNETVTGQSGMLLRHRDRVAYFPDLTYNAGPQILPATLATADYDGDGAHELAAVVSAGTGTGVSTWNLHIFQLQDSNFGQVSSLSWQDLGQAVNAQLDSSARREGDTALLAITWPKGQVECDITSLTAPSEDLSGMKAAAGDINAFDLSAVPIRATCELMVRNTLGYVATYTAQLSFDGSVFHLDPGSSALTLYPDTLPDVPVYTWAEDTGSYAVENTPTRSEILAEYGFTWDDMYYVYYTPLDDTLQLQLWFDPETGRGCGFRYVWESGDNPLAIPYIYAFGFHSTTAPAASDDPYECGLLGNAGAYSVLTPWGTDGTELELVSGFRSDWSFLPDGRPEEFRTTGVDASGNEVDVLNVTFSYWDDGSLLGKSYYLNQELFGTTYFSTQMYYTSYKRLAYARTYITHGSLQFFYLYDGENTSPSYCLMLDDNAGLCFPTLFTY</sequence>
<evidence type="ECO:0000259" key="2">
    <source>
        <dbReference type="Pfam" id="PF05569"/>
    </source>
</evidence>
<feature type="transmembrane region" description="Helical" evidence="1">
    <location>
        <begin position="232"/>
        <end position="254"/>
    </location>
</feature>
<organism evidence="3 4">
    <name type="scientific">Pseudoflavonifractor intestinihominis</name>
    <dbReference type="NCBI Taxonomy" id="3133171"/>
    <lineage>
        <taxon>Bacteria</taxon>
        <taxon>Bacillati</taxon>
        <taxon>Bacillota</taxon>
        <taxon>Clostridia</taxon>
        <taxon>Eubacteriales</taxon>
        <taxon>Oscillospiraceae</taxon>
        <taxon>Pseudoflavonifractor</taxon>
    </lineage>
</organism>
<keyword evidence="1" id="KW-1133">Transmembrane helix</keyword>
<feature type="transmembrane region" description="Helical" evidence="1">
    <location>
        <begin position="145"/>
        <end position="166"/>
    </location>
</feature>
<dbReference type="InterPro" id="IPR036278">
    <property type="entry name" value="Sialidase_sf"/>
</dbReference>
<keyword evidence="1" id="KW-0812">Transmembrane</keyword>
<dbReference type="RefSeq" id="WP_349231193.1">
    <property type="nucleotide sequence ID" value="NZ_JBBMFK010000005.1"/>
</dbReference>
<accession>A0ABV1E657</accession>
<gene>
    <name evidence="3" type="ORF">WMO64_04840</name>
</gene>
<dbReference type="InterPro" id="IPR052173">
    <property type="entry name" value="Beta-lactam_resp_regulator"/>
</dbReference>
<proteinExistence type="predicted"/>
<dbReference type="InterPro" id="IPR008756">
    <property type="entry name" value="Peptidase_M56"/>
</dbReference>
<feature type="transmembrane region" description="Helical" evidence="1">
    <location>
        <begin position="45"/>
        <end position="64"/>
    </location>
</feature>
<keyword evidence="4" id="KW-1185">Reference proteome</keyword>
<dbReference type="CDD" id="cd07341">
    <property type="entry name" value="M56_BlaR1_MecR1_like"/>
    <property type="match status" value="1"/>
</dbReference>
<dbReference type="SUPFAM" id="SSF50939">
    <property type="entry name" value="Sialidases"/>
    <property type="match status" value="1"/>
</dbReference>
<evidence type="ECO:0000313" key="3">
    <source>
        <dbReference type="EMBL" id="MEQ2442788.1"/>
    </source>
</evidence>
<evidence type="ECO:0000313" key="4">
    <source>
        <dbReference type="Proteomes" id="UP001464378"/>
    </source>
</evidence>
<comment type="caution">
    <text evidence="3">The sequence shown here is derived from an EMBL/GenBank/DDBJ whole genome shotgun (WGS) entry which is preliminary data.</text>
</comment>
<dbReference type="Pfam" id="PF05569">
    <property type="entry name" value="Peptidase_M56"/>
    <property type="match status" value="1"/>
</dbReference>
<feature type="domain" description="Peptidase M56" evidence="2">
    <location>
        <begin position="15"/>
        <end position="309"/>
    </location>
</feature>
<evidence type="ECO:0000256" key="1">
    <source>
        <dbReference type="SAM" id="Phobius"/>
    </source>
</evidence>
<protein>
    <submittedName>
        <fullName evidence="3">M56 family metallopeptidase</fullName>
    </submittedName>
</protein>
<keyword evidence="1" id="KW-0472">Membrane</keyword>
<dbReference type="EMBL" id="JBBMFK010000005">
    <property type="protein sequence ID" value="MEQ2442788.1"/>
    <property type="molecule type" value="Genomic_DNA"/>
</dbReference>
<dbReference type="Proteomes" id="UP001464378">
    <property type="component" value="Unassembled WGS sequence"/>
</dbReference>
<feature type="transmembrane region" description="Helical" evidence="1">
    <location>
        <begin position="12"/>
        <end position="33"/>
    </location>
</feature>
<name>A0ABV1E657_9FIRM</name>